<feature type="transmembrane region" description="Helical" evidence="8">
    <location>
        <begin position="144"/>
        <end position="162"/>
    </location>
</feature>
<dbReference type="GO" id="GO:0016020">
    <property type="term" value="C:membrane"/>
    <property type="evidence" value="ECO:0007669"/>
    <property type="project" value="InterPro"/>
</dbReference>
<evidence type="ECO:0000256" key="4">
    <source>
        <dbReference type="ARBA" id="ARBA00022692"/>
    </source>
</evidence>
<dbReference type="GO" id="GO:0009372">
    <property type="term" value="P:quorum sensing"/>
    <property type="evidence" value="ECO:0007669"/>
    <property type="project" value="UniProtKB-KW"/>
</dbReference>
<dbReference type="GO" id="GO:0006508">
    <property type="term" value="P:proteolysis"/>
    <property type="evidence" value="ECO:0007669"/>
    <property type="project" value="UniProtKB-KW"/>
</dbReference>
<dbReference type="EMBL" id="MCIA01000030">
    <property type="protein sequence ID" value="RKD30774.1"/>
    <property type="molecule type" value="Genomic_DNA"/>
</dbReference>
<keyword evidence="7 8" id="KW-0472">Membrane</keyword>
<keyword evidence="2" id="KW-0673">Quorum sensing</keyword>
<organism evidence="9 10">
    <name type="scientific">Lacrimispora algidixylanolytica</name>
    <dbReference type="NCBI Taxonomy" id="94868"/>
    <lineage>
        <taxon>Bacteria</taxon>
        <taxon>Bacillati</taxon>
        <taxon>Bacillota</taxon>
        <taxon>Clostridia</taxon>
        <taxon>Lachnospirales</taxon>
        <taxon>Lachnospiraceae</taxon>
        <taxon>Lacrimispora</taxon>
    </lineage>
</organism>
<keyword evidence="6 8" id="KW-1133">Transmembrane helix</keyword>
<reference evidence="9 10" key="1">
    <citation type="submission" date="2016-08" db="EMBL/GenBank/DDBJ databases">
        <title>A new outlook on sporulation: Clostridium algidixylanolyticum.</title>
        <authorList>
            <person name="Poppleton D.I."/>
            <person name="Gribaldo S."/>
        </authorList>
    </citation>
    <scope>NUCLEOTIDE SEQUENCE [LARGE SCALE GENOMIC DNA]</scope>
    <source>
        <strain evidence="9 10">SPL73</strain>
    </source>
</reference>
<evidence type="ECO:0000256" key="8">
    <source>
        <dbReference type="SAM" id="Phobius"/>
    </source>
</evidence>
<evidence type="ECO:0000256" key="6">
    <source>
        <dbReference type="ARBA" id="ARBA00022989"/>
    </source>
</evidence>
<evidence type="ECO:0000256" key="1">
    <source>
        <dbReference type="ARBA" id="ARBA00022475"/>
    </source>
</evidence>
<feature type="transmembrane region" description="Helical" evidence="8">
    <location>
        <begin position="79"/>
        <end position="98"/>
    </location>
</feature>
<protein>
    <recommendedName>
        <fullName evidence="11">Accessory regulator AgrB</fullName>
    </recommendedName>
</protein>
<dbReference type="AlphaFoldDB" id="A0A419SZR4"/>
<accession>A0A419SZR4</accession>
<keyword evidence="10" id="KW-1185">Reference proteome</keyword>
<evidence type="ECO:0000256" key="3">
    <source>
        <dbReference type="ARBA" id="ARBA00022670"/>
    </source>
</evidence>
<keyword evidence="5" id="KW-0378">Hydrolase</keyword>
<dbReference type="InterPro" id="IPR006741">
    <property type="entry name" value="AgrB"/>
</dbReference>
<evidence type="ECO:0000313" key="10">
    <source>
        <dbReference type="Proteomes" id="UP000284277"/>
    </source>
</evidence>
<proteinExistence type="predicted"/>
<dbReference type="OrthoDB" id="9815055at2"/>
<comment type="caution">
    <text evidence="9">The sequence shown here is derived from an EMBL/GenBank/DDBJ whole genome shotgun (WGS) entry which is preliminary data.</text>
</comment>
<feature type="transmembrane region" description="Helical" evidence="8">
    <location>
        <begin position="104"/>
        <end position="123"/>
    </location>
</feature>
<evidence type="ECO:0000256" key="2">
    <source>
        <dbReference type="ARBA" id="ARBA00022654"/>
    </source>
</evidence>
<keyword evidence="4 8" id="KW-0812">Transmembrane</keyword>
<sequence>MIPWEESFTRRLIYYHIIAEEDAEIYKFGMECLILKIIHCISYLWIAVCLQRVPELILIGSVLIPLRRNAGGYHAKTKTGCYLFSCCYIFIILLLSHFTINQFLLWGLLALSDVIIYVMSPADNENKRLDEKEKEFYRKKAREILILANIGSMIFDAIQLVYVGGLIRWAICAAAFLLVLQKIINPVIIESNS</sequence>
<feature type="transmembrane region" description="Helical" evidence="8">
    <location>
        <begin position="168"/>
        <end position="189"/>
    </location>
</feature>
<keyword evidence="1" id="KW-1003">Cell membrane</keyword>
<evidence type="ECO:0000256" key="5">
    <source>
        <dbReference type="ARBA" id="ARBA00022801"/>
    </source>
</evidence>
<dbReference type="Proteomes" id="UP000284277">
    <property type="component" value="Unassembled WGS sequence"/>
</dbReference>
<dbReference type="RefSeq" id="WP_120197564.1">
    <property type="nucleotide sequence ID" value="NZ_MCIA01000030.1"/>
</dbReference>
<dbReference type="SMART" id="SM00793">
    <property type="entry name" value="AgrB"/>
    <property type="match status" value="1"/>
</dbReference>
<evidence type="ECO:0000313" key="9">
    <source>
        <dbReference type="EMBL" id="RKD30774.1"/>
    </source>
</evidence>
<dbReference type="Pfam" id="PF04647">
    <property type="entry name" value="AgrB"/>
    <property type="match status" value="1"/>
</dbReference>
<dbReference type="GO" id="GO:0008233">
    <property type="term" value="F:peptidase activity"/>
    <property type="evidence" value="ECO:0007669"/>
    <property type="project" value="UniProtKB-KW"/>
</dbReference>
<evidence type="ECO:0000256" key="7">
    <source>
        <dbReference type="ARBA" id="ARBA00023136"/>
    </source>
</evidence>
<gene>
    <name evidence="9" type="ORF">BET01_05515</name>
</gene>
<name>A0A419SZR4_9FIRM</name>
<keyword evidence="3" id="KW-0645">Protease</keyword>
<evidence type="ECO:0008006" key="11">
    <source>
        <dbReference type="Google" id="ProtNLM"/>
    </source>
</evidence>